<evidence type="ECO:0000313" key="2">
    <source>
        <dbReference type="Proteomes" id="UP001056120"/>
    </source>
</evidence>
<protein>
    <submittedName>
        <fullName evidence="1">Uncharacterized protein</fullName>
    </submittedName>
</protein>
<evidence type="ECO:0000313" key="1">
    <source>
        <dbReference type="EMBL" id="KAI3745314.1"/>
    </source>
</evidence>
<name>A0ACB9DF74_9ASTR</name>
<comment type="caution">
    <text evidence="1">The sequence shown here is derived from an EMBL/GenBank/DDBJ whole genome shotgun (WGS) entry which is preliminary data.</text>
</comment>
<reference evidence="1 2" key="2">
    <citation type="journal article" date="2022" name="Mol. Ecol. Resour.">
        <title>The genomes of chicory, endive, great burdock and yacon provide insights into Asteraceae paleo-polyploidization history and plant inulin production.</title>
        <authorList>
            <person name="Fan W."/>
            <person name="Wang S."/>
            <person name="Wang H."/>
            <person name="Wang A."/>
            <person name="Jiang F."/>
            <person name="Liu H."/>
            <person name="Zhao H."/>
            <person name="Xu D."/>
            <person name="Zhang Y."/>
        </authorList>
    </citation>
    <scope>NUCLEOTIDE SEQUENCE [LARGE SCALE GENOMIC DNA]</scope>
    <source>
        <strain evidence="2">cv. Yunnan</strain>
        <tissue evidence="1">Leaves</tissue>
    </source>
</reference>
<dbReference type="Proteomes" id="UP001056120">
    <property type="component" value="Linkage Group LG19"/>
</dbReference>
<sequence>MKKNVNTDLEVEPAAAAATVSPVNASSTTRISEEGDGEQESEQNEQNVKTDCDLLVESSESSSSLRVGKRKAAERRELNIMLEDTLEAAIVDLEELVNKTMTSQLLMTHSPLLFLAHLLCQWYHAKLSKLIAPWNKKLNLQYCASR</sequence>
<keyword evidence="2" id="KW-1185">Reference proteome</keyword>
<proteinExistence type="predicted"/>
<organism evidence="1 2">
    <name type="scientific">Smallanthus sonchifolius</name>
    <dbReference type="NCBI Taxonomy" id="185202"/>
    <lineage>
        <taxon>Eukaryota</taxon>
        <taxon>Viridiplantae</taxon>
        <taxon>Streptophyta</taxon>
        <taxon>Embryophyta</taxon>
        <taxon>Tracheophyta</taxon>
        <taxon>Spermatophyta</taxon>
        <taxon>Magnoliopsida</taxon>
        <taxon>eudicotyledons</taxon>
        <taxon>Gunneridae</taxon>
        <taxon>Pentapetalae</taxon>
        <taxon>asterids</taxon>
        <taxon>campanulids</taxon>
        <taxon>Asterales</taxon>
        <taxon>Asteraceae</taxon>
        <taxon>Asteroideae</taxon>
        <taxon>Heliantheae alliance</taxon>
        <taxon>Millerieae</taxon>
        <taxon>Smallanthus</taxon>
    </lineage>
</organism>
<accession>A0ACB9DF74</accession>
<reference evidence="2" key="1">
    <citation type="journal article" date="2022" name="Mol. Ecol. Resour.">
        <title>The genomes of chicory, endive, great burdock and yacon provide insights into Asteraceae palaeo-polyploidization history and plant inulin production.</title>
        <authorList>
            <person name="Fan W."/>
            <person name="Wang S."/>
            <person name="Wang H."/>
            <person name="Wang A."/>
            <person name="Jiang F."/>
            <person name="Liu H."/>
            <person name="Zhao H."/>
            <person name="Xu D."/>
            <person name="Zhang Y."/>
        </authorList>
    </citation>
    <scope>NUCLEOTIDE SEQUENCE [LARGE SCALE GENOMIC DNA]</scope>
    <source>
        <strain evidence="2">cv. Yunnan</strain>
    </source>
</reference>
<gene>
    <name evidence="1" type="ORF">L1987_58425</name>
</gene>
<dbReference type="EMBL" id="CM042036">
    <property type="protein sequence ID" value="KAI3745314.1"/>
    <property type="molecule type" value="Genomic_DNA"/>
</dbReference>